<comment type="caution">
    <text evidence="2">The sequence shown here is derived from an EMBL/GenBank/DDBJ whole genome shotgun (WGS) entry which is preliminary data.</text>
</comment>
<name>A0A2G1QJ43_9HYPH</name>
<evidence type="ECO:0000259" key="1">
    <source>
        <dbReference type="Pfam" id="PF08818"/>
    </source>
</evidence>
<dbReference type="AlphaFoldDB" id="A0A2G1QJ43"/>
<evidence type="ECO:0000313" key="2">
    <source>
        <dbReference type="EMBL" id="PHP65471.1"/>
    </source>
</evidence>
<dbReference type="Pfam" id="PF13376">
    <property type="entry name" value="OmdA"/>
    <property type="match status" value="1"/>
</dbReference>
<dbReference type="PIRSF" id="PIRSF021308">
    <property type="entry name" value="UCP021308"/>
    <property type="match status" value="1"/>
</dbReference>
<sequence length="195" mass="21841">MNGPTKAIEALLEREQWKPERLELRRIILESGLLEDIKWGKLCYRFDGRNVAIIYGMKACCAVGFLKGALLADPDRLLVAPGPHSQAMRQMRFNSVDDILARAPALSAFLAEAITLEQEGRQIDFKASSAPAYPEALKEAFERDPAFASAFHALTPGRQRGYLIHFTGARQAETRRRRVEACRPAILEGKGFNDR</sequence>
<dbReference type="Pfam" id="PF08818">
    <property type="entry name" value="DUF1801"/>
    <property type="match status" value="1"/>
</dbReference>
<proteinExistence type="predicted"/>
<dbReference type="InterPro" id="IPR016786">
    <property type="entry name" value="YdeI_bac"/>
</dbReference>
<feature type="domain" description="YdhG-like" evidence="1">
    <location>
        <begin position="17"/>
        <end position="114"/>
    </location>
</feature>
<evidence type="ECO:0000313" key="3">
    <source>
        <dbReference type="Proteomes" id="UP000221168"/>
    </source>
</evidence>
<dbReference type="SUPFAM" id="SSF159888">
    <property type="entry name" value="YdhG-like"/>
    <property type="match status" value="1"/>
</dbReference>
<organism evidence="2 3">
    <name type="scientific">Zhengella mangrovi</name>
    <dbReference type="NCBI Taxonomy" id="1982044"/>
    <lineage>
        <taxon>Bacteria</taxon>
        <taxon>Pseudomonadati</taxon>
        <taxon>Pseudomonadota</taxon>
        <taxon>Alphaproteobacteria</taxon>
        <taxon>Hyphomicrobiales</taxon>
        <taxon>Notoacmeibacteraceae</taxon>
        <taxon>Zhengella</taxon>
    </lineage>
</organism>
<dbReference type="OrthoDB" id="214150at2"/>
<protein>
    <recommendedName>
        <fullName evidence="1">YdhG-like domain-containing protein</fullName>
    </recommendedName>
</protein>
<dbReference type="RefSeq" id="WP_099307984.1">
    <property type="nucleotide sequence ID" value="NZ_PDVP01000015.1"/>
</dbReference>
<dbReference type="EMBL" id="PDVP01000015">
    <property type="protein sequence ID" value="PHP65471.1"/>
    <property type="molecule type" value="Genomic_DNA"/>
</dbReference>
<gene>
    <name evidence="2" type="ORF">CSC94_19145</name>
</gene>
<dbReference type="InterPro" id="IPR014922">
    <property type="entry name" value="YdhG-like"/>
</dbReference>
<accession>A0A2G1QJ43</accession>
<dbReference type="Proteomes" id="UP000221168">
    <property type="component" value="Unassembled WGS sequence"/>
</dbReference>
<reference evidence="2 3" key="1">
    <citation type="submission" date="2017-10" db="EMBL/GenBank/DDBJ databases">
        <title>Sedimentibacterium mangrovi gen. nov., sp. nov., a novel member of family Phyllobacteriacea isolated from mangrove sediment.</title>
        <authorList>
            <person name="Liao H."/>
            <person name="Tian Y."/>
        </authorList>
    </citation>
    <scope>NUCLEOTIDE SEQUENCE [LARGE SCALE GENOMIC DNA]</scope>
    <source>
        <strain evidence="2 3">X9-2-2</strain>
    </source>
</reference>
<keyword evidence="3" id="KW-1185">Reference proteome</keyword>